<comment type="caution">
    <text evidence="2">The sequence shown here is derived from an EMBL/GenBank/DDBJ whole genome shotgun (WGS) entry which is preliminary data.</text>
</comment>
<evidence type="ECO:0000259" key="1">
    <source>
        <dbReference type="PROSITE" id="PS50089"/>
    </source>
</evidence>
<dbReference type="SUPFAM" id="SSF57850">
    <property type="entry name" value="RING/U-box"/>
    <property type="match status" value="1"/>
</dbReference>
<sequence length="87" mass="9889">MHCLYCKAQLQEVDDEGPIVCLNCGKKAPYCEVCKNIIVDGEKVVQTKPCNHIFHKSHILEWIKVKGTCPICKEQINDESIQSFIPD</sequence>
<name>X1FV30_9ZZZZ</name>
<evidence type="ECO:0000313" key="2">
    <source>
        <dbReference type="EMBL" id="GAH33194.1"/>
    </source>
</evidence>
<dbReference type="EMBL" id="BARU01010456">
    <property type="protein sequence ID" value="GAH33194.1"/>
    <property type="molecule type" value="Genomic_DNA"/>
</dbReference>
<organism evidence="2">
    <name type="scientific">marine sediment metagenome</name>
    <dbReference type="NCBI Taxonomy" id="412755"/>
    <lineage>
        <taxon>unclassified sequences</taxon>
        <taxon>metagenomes</taxon>
        <taxon>ecological metagenomes</taxon>
    </lineage>
</organism>
<dbReference type="Gene3D" id="3.30.40.10">
    <property type="entry name" value="Zinc/RING finger domain, C3HC4 (zinc finger)"/>
    <property type="match status" value="1"/>
</dbReference>
<proteinExistence type="predicted"/>
<accession>X1FV30</accession>
<protein>
    <recommendedName>
        <fullName evidence="1">RING-type domain-containing protein</fullName>
    </recommendedName>
</protein>
<reference evidence="2" key="1">
    <citation type="journal article" date="2014" name="Front. Microbiol.">
        <title>High frequency of phylogenetically diverse reductive dehalogenase-homologous genes in deep subseafloor sedimentary metagenomes.</title>
        <authorList>
            <person name="Kawai M."/>
            <person name="Futagami T."/>
            <person name="Toyoda A."/>
            <person name="Takaki Y."/>
            <person name="Nishi S."/>
            <person name="Hori S."/>
            <person name="Arai W."/>
            <person name="Tsubouchi T."/>
            <person name="Morono Y."/>
            <person name="Uchiyama I."/>
            <person name="Ito T."/>
            <person name="Fujiyama A."/>
            <person name="Inagaki F."/>
            <person name="Takami H."/>
        </authorList>
    </citation>
    <scope>NUCLEOTIDE SEQUENCE</scope>
    <source>
        <strain evidence="2">Expedition CK06-06</strain>
    </source>
</reference>
<gene>
    <name evidence="2" type="ORF">S03H2_19935</name>
</gene>
<feature type="domain" description="RING-type" evidence="1">
    <location>
        <begin position="31"/>
        <end position="73"/>
    </location>
</feature>
<dbReference type="PROSITE" id="PS50089">
    <property type="entry name" value="ZF_RING_2"/>
    <property type="match status" value="1"/>
</dbReference>
<dbReference type="InterPro" id="IPR013083">
    <property type="entry name" value="Znf_RING/FYVE/PHD"/>
</dbReference>
<dbReference type="AlphaFoldDB" id="X1FV30"/>
<dbReference type="InterPro" id="IPR001841">
    <property type="entry name" value="Znf_RING"/>
</dbReference>
<dbReference type="Pfam" id="PF13639">
    <property type="entry name" value="zf-RING_2"/>
    <property type="match status" value="1"/>
</dbReference>